<protein>
    <submittedName>
        <fullName evidence="2">Cytochrome c oxidase assembly protein COX11, mitochondrial-like protein</fullName>
    </submittedName>
</protein>
<proteinExistence type="predicted"/>
<keyword evidence="3" id="KW-1185">Reference proteome</keyword>
<evidence type="ECO:0000313" key="3">
    <source>
        <dbReference type="Proteomes" id="UP000187203"/>
    </source>
</evidence>
<evidence type="ECO:0000313" key="2">
    <source>
        <dbReference type="EMBL" id="OMP06882.1"/>
    </source>
</evidence>
<comment type="caution">
    <text evidence="2">The sequence shown here is derived from an EMBL/GenBank/DDBJ whole genome shotgun (WGS) entry which is preliminary data.</text>
</comment>
<sequence>MEGRRRGMGKGFLRISWVATGSRPTMARSVVTHSPSRPESMVGHDHRLES</sequence>
<evidence type="ECO:0000256" key="1">
    <source>
        <dbReference type="SAM" id="MobiDB-lite"/>
    </source>
</evidence>
<dbReference type="AlphaFoldDB" id="A0A1R3KIH0"/>
<reference evidence="3" key="1">
    <citation type="submission" date="2013-09" db="EMBL/GenBank/DDBJ databases">
        <title>Corchorus olitorius genome sequencing.</title>
        <authorList>
            <person name="Alam M."/>
            <person name="Haque M.S."/>
            <person name="Islam M.S."/>
            <person name="Emdad E.M."/>
            <person name="Islam M.M."/>
            <person name="Ahmed B."/>
            <person name="Halim A."/>
            <person name="Hossen Q.M.M."/>
            <person name="Hossain M.Z."/>
            <person name="Ahmed R."/>
            <person name="Khan M.M."/>
            <person name="Islam R."/>
            <person name="Rashid M.M."/>
            <person name="Khan S.A."/>
            <person name="Rahman M.S."/>
            <person name="Alam M."/>
            <person name="Yahiya A.S."/>
            <person name="Khan M.S."/>
            <person name="Azam M.S."/>
            <person name="Haque T."/>
            <person name="Lashkar M.Z.H."/>
            <person name="Akhand A.I."/>
            <person name="Morshed G."/>
            <person name="Roy S."/>
            <person name="Uddin K.S."/>
            <person name="Rabeya T."/>
            <person name="Hossain A.S."/>
            <person name="Chowdhury A."/>
            <person name="Snigdha A.R."/>
            <person name="Mortoza M.S."/>
            <person name="Matin S.A."/>
            <person name="Hoque S.M.E."/>
            <person name="Islam M.K."/>
            <person name="Roy D.K."/>
            <person name="Haider R."/>
            <person name="Moosa M.M."/>
            <person name="Elias S.M."/>
            <person name="Hasan A.M."/>
            <person name="Jahan S."/>
            <person name="Shafiuddin M."/>
            <person name="Mahmood N."/>
            <person name="Shommy N.S."/>
        </authorList>
    </citation>
    <scope>NUCLEOTIDE SEQUENCE [LARGE SCALE GENOMIC DNA]</scope>
    <source>
        <strain evidence="3">cv. O-4</strain>
    </source>
</reference>
<accession>A0A1R3KIH0</accession>
<dbReference type="Proteomes" id="UP000187203">
    <property type="component" value="Unassembled WGS sequence"/>
</dbReference>
<organism evidence="2 3">
    <name type="scientific">Corchorus olitorius</name>
    <dbReference type="NCBI Taxonomy" id="93759"/>
    <lineage>
        <taxon>Eukaryota</taxon>
        <taxon>Viridiplantae</taxon>
        <taxon>Streptophyta</taxon>
        <taxon>Embryophyta</taxon>
        <taxon>Tracheophyta</taxon>
        <taxon>Spermatophyta</taxon>
        <taxon>Magnoliopsida</taxon>
        <taxon>eudicotyledons</taxon>
        <taxon>Gunneridae</taxon>
        <taxon>Pentapetalae</taxon>
        <taxon>rosids</taxon>
        <taxon>malvids</taxon>
        <taxon>Malvales</taxon>
        <taxon>Malvaceae</taxon>
        <taxon>Grewioideae</taxon>
        <taxon>Apeibeae</taxon>
        <taxon>Corchorus</taxon>
    </lineage>
</organism>
<gene>
    <name evidence="2" type="ORF">COLO4_07820</name>
</gene>
<dbReference type="EMBL" id="AWUE01013469">
    <property type="protein sequence ID" value="OMP06882.1"/>
    <property type="molecule type" value="Genomic_DNA"/>
</dbReference>
<feature type="region of interest" description="Disordered" evidence="1">
    <location>
        <begin position="24"/>
        <end position="50"/>
    </location>
</feature>
<name>A0A1R3KIH0_9ROSI</name>